<protein>
    <submittedName>
        <fullName evidence="1">Uncharacterized protein</fullName>
    </submittedName>
</protein>
<dbReference type="Gene3D" id="3.40.720.10">
    <property type="entry name" value="Alkaline Phosphatase, subunit A"/>
    <property type="match status" value="1"/>
</dbReference>
<dbReference type="AlphaFoldDB" id="A0A9W5RDD7"/>
<dbReference type="RefSeq" id="WP_016443501.1">
    <property type="nucleotide sequence ID" value="NZ_KE150266.1"/>
</dbReference>
<dbReference type="InterPro" id="IPR002591">
    <property type="entry name" value="Phosphodiest/P_Trfase"/>
</dbReference>
<dbReference type="InterPro" id="IPR017850">
    <property type="entry name" value="Alkaline_phosphatase_core_sf"/>
</dbReference>
<dbReference type="OrthoDB" id="9779267at2"/>
<name>A0A9W5RDD7_9ACTO</name>
<keyword evidence="2" id="KW-1185">Reference proteome</keyword>
<gene>
    <name evidence="1" type="ORF">HMPREF9238_00127</name>
</gene>
<comment type="caution">
    <text evidence="1">The sequence shown here is derived from an EMBL/GenBank/DDBJ whole genome shotgun (WGS) entry which is preliminary data.</text>
</comment>
<dbReference type="Proteomes" id="UP000014387">
    <property type="component" value="Unassembled WGS sequence"/>
</dbReference>
<dbReference type="PANTHER" id="PTHR10151">
    <property type="entry name" value="ECTONUCLEOTIDE PYROPHOSPHATASE/PHOSPHODIESTERASE"/>
    <property type="match status" value="1"/>
</dbReference>
<accession>A0A9W5RDD7</accession>
<dbReference type="GO" id="GO:0016787">
    <property type="term" value="F:hydrolase activity"/>
    <property type="evidence" value="ECO:0007669"/>
    <property type="project" value="UniProtKB-ARBA"/>
</dbReference>
<dbReference type="Pfam" id="PF01663">
    <property type="entry name" value="Phosphodiest"/>
    <property type="match status" value="1"/>
</dbReference>
<evidence type="ECO:0000313" key="1">
    <source>
        <dbReference type="EMBL" id="EPD30389.1"/>
    </source>
</evidence>
<sequence>MSLHKAQVMRASHPSICDILPVVFGAWGVSGPAPRSEKNRDRLTNYLQLEPGQQTLVVLIDGFGFELVANHFPYTPFLRSRKADMLRACTVLPSTTAAAISSFATGLRPGQTNMVGWSVKDSGQVTTLLTFENASVPPEEWQSNPTMFEVASRAGVSSAAIMPQRFAGSGLTMAALRGACPVGAETLDERIDAAMQQLREGTAMVYLYWSDLDHVGHGYGTNCDKWVGELEMVDAALARINRELPKGVCALVTGDHGMVNTRTERRIDVAQNPQLQQDLELIAGEGRAVHIHAANNPDEVVRRWKEELGERATIACGNEVVELLGGESGARLTGDAIAFMHDDWVVVDSRTQSQTMINLVGVHGSFSATELTIPILRFD</sequence>
<proteinExistence type="predicted"/>
<evidence type="ECO:0000313" key="2">
    <source>
        <dbReference type="Proteomes" id="UP000014387"/>
    </source>
</evidence>
<dbReference type="PANTHER" id="PTHR10151:SF120">
    <property type="entry name" value="BIS(5'-ADENOSYL)-TRIPHOSPHATASE"/>
    <property type="match status" value="1"/>
</dbReference>
<dbReference type="EMBL" id="AGWN01000001">
    <property type="protein sequence ID" value="EPD30389.1"/>
    <property type="molecule type" value="Genomic_DNA"/>
</dbReference>
<reference evidence="1 2" key="1">
    <citation type="submission" date="2013-05" db="EMBL/GenBank/DDBJ databases">
        <title>The Genome Sequence of Actinomyces europaeus ACS-120-V-COL10B.</title>
        <authorList>
            <consortium name="The Broad Institute Genomics Platform"/>
            <person name="Earl A."/>
            <person name="Ward D."/>
            <person name="Feldgarden M."/>
            <person name="Gevers D."/>
            <person name="Saerens B."/>
            <person name="Vaneechoutte M."/>
            <person name="Walker B."/>
            <person name="Young S."/>
            <person name="Zeng Q."/>
            <person name="Gargeya S."/>
            <person name="Fitzgerald M."/>
            <person name="Haas B."/>
            <person name="Abouelleil A."/>
            <person name="Allen A.W."/>
            <person name="Alvarado L."/>
            <person name="Arachchi H.M."/>
            <person name="Berlin A.M."/>
            <person name="Chapman S.B."/>
            <person name="Gainer-Dewar J."/>
            <person name="Goldberg J."/>
            <person name="Griggs A."/>
            <person name="Gujja S."/>
            <person name="Hansen M."/>
            <person name="Howarth C."/>
            <person name="Imamovic A."/>
            <person name="Ireland A."/>
            <person name="Larimer J."/>
            <person name="McCowan C."/>
            <person name="Murphy C."/>
            <person name="Pearson M."/>
            <person name="Poon T.W."/>
            <person name="Priest M."/>
            <person name="Roberts A."/>
            <person name="Saif S."/>
            <person name="Shea T."/>
            <person name="Sisk P."/>
            <person name="Sykes S."/>
            <person name="Wortman J."/>
            <person name="Nusbaum C."/>
            <person name="Birren B."/>
        </authorList>
    </citation>
    <scope>NUCLEOTIDE SEQUENCE [LARGE SCALE GENOMIC DNA]</scope>
    <source>
        <strain evidence="1 2">ACS-120-V-Col10b</strain>
    </source>
</reference>
<dbReference type="SUPFAM" id="SSF53649">
    <property type="entry name" value="Alkaline phosphatase-like"/>
    <property type="match status" value="1"/>
</dbReference>
<organism evidence="1 2">
    <name type="scientific">Gleimia europaea ACS-120-V-Col10b</name>
    <dbReference type="NCBI Taxonomy" id="883069"/>
    <lineage>
        <taxon>Bacteria</taxon>
        <taxon>Bacillati</taxon>
        <taxon>Actinomycetota</taxon>
        <taxon>Actinomycetes</taxon>
        <taxon>Actinomycetales</taxon>
        <taxon>Actinomycetaceae</taxon>
        <taxon>Gleimia</taxon>
    </lineage>
</organism>